<keyword evidence="2" id="KW-1185">Reference proteome</keyword>
<protein>
    <submittedName>
        <fullName evidence="1">Thioredoxin family protein</fullName>
    </submittedName>
</protein>
<dbReference type="EMBL" id="JBHLVZ010000076">
    <property type="protein sequence ID" value="MFC0388095.1"/>
    <property type="molecule type" value="Genomic_DNA"/>
</dbReference>
<accession>A0ABV6IWW5</accession>
<proteinExistence type="predicted"/>
<dbReference type="Gene3D" id="3.40.30.10">
    <property type="entry name" value="Glutaredoxin"/>
    <property type="match status" value="1"/>
</dbReference>
<sequence>MSDSTVPEFFARFPMQAVRSEALDAVLGEPGAPPVTVLFLWGLNCPNCDAAKRAILVSPDRFRWPAVRWLHANVYDDPEMANRFGLHGVPAFFVFRGSRRMGRITGWPGAGAFARAVEEQAAQAAALSPSA</sequence>
<dbReference type="InterPro" id="IPR036249">
    <property type="entry name" value="Thioredoxin-like_sf"/>
</dbReference>
<comment type="caution">
    <text evidence="1">The sequence shown here is derived from an EMBL/GenBank/DDBJ whole genome shotgun (WGS) entry which is preliminary data.</text>
</comment>
<dbReference type="CDD" id="cd02947">
    <property type="entry name" value="TRX_family"/>
    <property type="match status" value="1"/>
</dbReference>
<reference evidence="1 2" key="1">
    <citation type="submission" date="2024-09" db="EMBL/GenBank/DDBJ databases">
        <authorList>
            <person name="Sun Q."/>
            <person name="Mori K."/>
        </authorList>
    </citation>
    <scope>NUCLEOTIDE SEQUENCE [LARGE SCALE GENOMIC DNA]</scope>
    <source>
        <strain evidence="1 2">CCM 7468</strain>
    </source>
</reference>
<dbReference type="RefSeq" id="WP_377054183.1">
    <property type="nucleotide sequence ID" value="NZ_JBHLVZ010000076.1"/>
</dbReference>
<evidence type="ECO:0000313" key="2">
    <source>
        <dbReference type="Proteomes" id="UP001589789"/>
    </source>
</evidence>
<organism evidence="1 2">
    <name type="scientific">Muricoccus vinaceus</name>
    <dbReference type="NCBI Taxonomy" id="424704"/>
    <lineage>
        <taxon>Bacteria</taxon>
        <taxon>Pseudomonadati</taxon>
        <taxon>Pseudomonadota</taxon>
        <taxon>Alphaproteobacteria</taxon>
        <taxon>Acetobacterales</taxon>
        <taxon>Roseomonadaceae</taxon>
        <taxon>Muricoccus</taxon>
    </lineage>
</organism>
<dbReference type="Proteomes" id="UP001589789">
    <property type="component" value="Unassembled WGS sequence"/>
</dbReference>
<name>A0ABV6IWW5_9PROT</name>
<gene>
    <name evidence="1" type="ORF">ACFFIC_21495</name>
</gene>
<dbReference type="SUPFAM" id="SSF52833">
    <property type="entry name" value="Thioredoxin-like"/>
    <property type="match status" value="1"/>
</dbReference>
<evidence type="ECO:0000313" key="1">
    <source>
        <dbReference type="EMBL" id="MFC0388095.1"/>
    </source>
</evidence>